<dbReference type="EMBL" id="CP037920">
    <property type="protein sequence ID" value="QDT98786.1"/>
    <property type="molecule type" value="Genomic_DNA"/>
</dbReference>
<evidence type="ECO:0000313" key="2">
    <source>
        <dbReference type="Proteomes" id="UP000318704"/>
    </source>
</evidence>
<reference evidence="1 2" key="1">
    <citation type="submission" date="2019-03" db="EMBL/GenBank/DDBJ databases">
        <title>Deep-cultivation of Planctomycetes and their phenomic and genomic characterization uncovers novel biology.</title>
        <authorList>
            <person name="Wiegand S."/>
            <person name="Jogler M."/>
            <person name="Boedeker C."/>
            <person name="Pinto D."/>
            <person name="Vollmers J."/>
            <person name="Rivas-Marin E."/>
            <person name="Kohn T."/>
            <person name="Peeters S.H."/>
            <person name="Heuer A."/>
            <person name="Rast P."/>
            <person name="Oberbeckmann S."/>
            <person name="Bunk B."/>
            <person name="Jeske O."/>
            <person name="Meyerdierks A."/>
            <person name="Storesund J.E."/>
            <person name="Kallscheuer N."/>
            <person name="Luecker S."/>
            <person name="Lage O.M."/>
            <person name="Pohl T."/>
            <person name="Merkel B.J."/>
            <person name="Hornburger P."/>
            <person name="Mueller R.-W."/>
            <person name="Bruemmer F."/>
            <person name="Labrenz M."/>
            <person name="Spormann A.M."/>
            <person name="Op den Camp H."/>
            <person name="Overmann J."/>
            <person name="Amann R."/>
            <person name="Jetten M.S.M."/>
            <person name="Mascher T."/>
            <person name="Medema M.H."/>
            <person name="Devos D.P."/>
            <person name="Kaster A.-K."/>
            <person name="Ovreas L."/>
            <person name="Rohde M."/>
            <person name="Galperin M.Y."/>
            <person name="Jogler C."/>
        </authorList>
    </citation>
    <scope>NUCLEOTIDE SEQUENCE [LARGE SCALE GENOMIC DNA]</scope>
    <source>
        <strain evidence="1 2">V144</strain>
    </source>
</reference>
<name>A0A517W0M1_9PLAN</name>
<protein>
    <recommendedName>
        <fullName evidence="3">PilZ domain-containing protein</fullName>
    </recommendedName>
</protein>
<proteinExistence type="predicted"/>
<evidence type="ECO:0000313" key="1">
    <source>
        <dbReference type="EMBL" id="QDT98786.1"/>
    </source>
</evidence>
<dbReference type="KEGG" id="gaw:V144x_42940"/>
<organism evidence="1 2">
    <name type="scientific">Gimesia aquarii</name>
    <dbReference type="NCBI Taxonomy" id="2527964"/>
    <lineage>
        <taxon>Bacteria</taxon>
        <taxon>Pseudomonadati</taxon>
        <taxon>Planctomycetota</taxon>
        <taxon>Planctomycetia</taxon>
        <taxon>Planctomycetales</taxon>
        <taxon>Planctomycetaceae</taxon>
        <taxon>Gimesia</taxon>
    </lineage>
</organism>
<sequence length="141" mass="16294">MQVTNPSINKIKKATSKSQQQATERIFSLLDKIEQKNSIQFAHQRSHVRKPFRGSFQILLPTENPVLDFDIETIKVQGLSISQSGVSFLFAGDLDRKDILVGLTVLEEKVIWFHSEIVRKKQFPEADFWEYGVKFLRKVSE</sequence>
<evidence type="ECO:0008006" key="3">
    <source>
        <dbReference type="Google" id="ProtNLM"/>
    </source>
</evidence>
<accession>A0A517W0M1</accession>
<dbReference type="AlphaFoldDB" id="A0A517W0M1"/>
<dbReference type="Proteomes" id="UP000318704">
    <property type="component" value="Chromosome"/>
</dbReference>
<gene>
    <name evidence="1" type="ORF">V144x_42940</name>
</gene>